<protein>
    <submittedName>
        <fullName evidence="1">Uncharacterized protein</fullName>
    </submittedName>
</protein>
<dbReference type="AlphaFoldDB" id="A0A2P2NA18"/>
<reference evidence="1" key="1">
    <citation type="submission" date="2018-02" db="EMBL/GenBank/DDBJ databases">
        <title>Rhizophora mucronata_Transcriptome.</title>
        <authorList>
            <person name="Meera S.P."/>
            <person name="Sreeshan A."/>
            <person name="Augustine A."/>
        </authorList>
    </citation>
    <scope>NUCLEOTIDE SEQUENCE</scope>
    <source>
        <tissue evidence="1">Leaf</tissue>
    </source>
</reference>
<dbReference type="EMBL" id="GGEC01058839">
    <property type="protein sequence ID" value="MBX39323.1"/>
    <property type="molecule type" value="Transcribed_RNA"/>
</dbReference>
<proteinExistence type="predicted"/>
<evidence type="ECO:0000313" key="1">
    <source>
        <dbReference type="EMBL" id="MBX39323.1"/>
    </source>
</evidence>
<sequence>MLALYIAKFKLFWQFKYIVQPSQALLIDGYWRKKGSFKFLGMIR</sequence>
<name>A0A2P2NA18_RHIMU</name>
<accession>A0A2P2NA18</accession>
<organism evidence="1">
    <name type="scientific">Rhizophora mucronata</name>
    <name type="common">Asiatic mangrove</name>
    <dbReference type="NCBI Taxonomy" id="61149"/>
    <lineage>
        <taxon>Eukaryota</taxon>
        <taxon>Viridiplantae</taxon>
        <taxon>Streptophyta</taxon>
        <taxon>Embryophyta</taxon>
        <taxon>Tracheophyta</taxon>
        <taxon>Spermatophyta</taxon>
        <taxon>Magnoliopsida</taxon>
        <taxon>eudicotyledons</taxon>
        <taxon>Gunneridae</taxon>
        <taxon>Pentapetalae</taxon>
        <taxon>rosids</taxon>
        <taxon>fabids</taxon>
        <taxon>Malpighiales</taxon>
        <taxon>Rhizophoraceae</taxon>
        <taxon>Rhizophora</taxon>
    </lineage>
</organism>